<reference evidence="3 4" key="1">
    <citation type="submission" date="2020-01" db="EMBL/GenBank/DDBJ databases">
        <authorList>
            <person name="Chen J."/>
            <person name="Zhu S."/>
            <person name="Yang J."/>
        </authorList>
    </citation>
    <scope>NUCLEOTIDE SEQUENCE [LARGE SCALE GENOMIC DNA]</scope>
    <source>
        <strain evidence="3 4">345S023</strain>
    </source>
</reference>
<protein>
    <submittedName>
        <fullName evidence="3">Slp family lipoprotein</fullName>
    </submittedName>
</protein>
<organism evidence="3 4">
    <name type="scientific">Alteromonas profundi</name>
    <dbReference type="NCBI Taxonomy" id="2696062"/>
    <lineage>
        <taxon>Bacteria</taxon>
        <taxon>Pseudomonadati</taxon>
        <taxon>Pseudomonadota</taxon>
        <taxon>Gammaproteobacteria</taxon>
        <taxon>Alteromonadales</taxon>
        <taxon>Alteromonadaceae</taxon>
        <taxon>Alteromonas/Salinimonas group</taxon>
        <taxon>Alteromonas</taxon>
    </lineage>
</organism>
<sequence length="241" mass="27133">MQLKHMLILSVLFFSGCAIVPDSLEVPEGTPLISYNKAVSAGANAQGQTARWGGLIVGVENKPEKTFVEVVHFPLNHYGKPNRGAETTGRFKAQIDGFVDPVVFEEGRLITFLGELTAPTSGMVGEQPYIYPTLLVEDYHMWRNQQAYDVTMFHFNYGTGWYSPFYGRYSPWGPIYGRGFGHSRIRIIEYDDRPHRAPISRRASSKPTFPSNAAPSERRSQPPSERRSQPPKKNRVIPSVE</sequence>
<dbReference type="Proteomes" id="UP000470213">
    <property type="component" value="Unassembled WGS sequence"/>
</dbReference>
<dbReference type="NCBIfam" id="TIGR00752">
    <property type="entry name" value="slp"/>
    <property type="match status" value="1"/>
</dbReference>
<feature type="chain" id="PRO_5030568716" evidence="2">
    <location>
        <begin position="21"/>
        <end position="241"/>
    </location>
</feature>
<dbReference type="RefSeq" id="WP_163086138.1">
    <property type="nucleotide sequence ID" value="NZ_JAAAWN010000015.1"/>
</dbReference>
<dbReference type="PROSITE" id="PS51257">
    <property type="entry name" value="PROKAR_LIPOPROTEIN"/>
    <property type="match status" value="1"/>
</dbReference>
<feature type="compositionally biased region" description="Basic and acidic residues" evidence="1">
    <location>
        <begin position="216"/>
        <end position="228"/>
    </location>
</feature>
<proteinExistence type="predicted"/>
<dbReference type="AlphaFoldDB" id="A0A7X5LN27"/>
<dbReference type="PANTHER" id="PTHR37530">
    <property type="entry name" value="OUTER MEMBRANE PROTEIN SLP"/>
    <property type="match status" value="1"/>
</dbReference>
<gene>
    <name evidence="3" type="ORF">GTH32_12275</name>
</gene>
<name>A0A7X5LN27_9ALTE</name>
<feature type="region of interest" description="Disordered" evidence="1">
    <location>
        <begin position="196"/>
        <end position="241"/>
    </location>
</feature>
<dbReference type="EMBL" id="JAAAWN010000015">
    <property type="protein sequence ID" value="NDV91954.1"/>
    <property type="molecule type" value="Genomic_DNA"/>
</dbReference>
<feature type="signal peptide" evidence="2">
    <location>
        <begin position="1"/>
        <end position="20"/>
    </location>
</feature>
<evidence type="ECO:0000256" key="2">
    <source>
        <dbReference type="SAM" id="SignalP"/>
    </source>
</evidence>
<evidence type="ECO:0000313" key="4">
    <source>
        <dbReference type="Proteomes" id="UP000470213"/>
    </source>
</evidence>
<keyword evidence="3" id="KW-0449">Lipoprotein</keyword>
<dbReference type="PANTHER" id="PTHR37530:SF1">
    <property type="entry name" value="OUTER MEMBRANE PROTEIN SLP"/>
    <property type="match status" value="1"/>
</dbReference>
<keyword evidence="2" id="KW-0732">Signal</keyword>
<accession>A0A7X5LN27</accession>
<comment type="caution">
    <text evidence="3">The sequence shown here is derived from an EMBL/GenBank/DDBJ whole genome shotgun (WGS) entry which is preliminary data.</text>
</comment>
<evidence type="ECO:0000256" key="1">
    <source>
        <dbReference type="SAM" id="MobiDB-lite"/>
    </source>
</evidence>
<keyword evidence="4" id="KW-1185">Reference proteome</keyword>
<dbReference type="Pfam" id="PF03843">
    <property type="entry name" value="Slp"/>
    <property type="match status" value="1"/>
</dbReference>
<dbReference type="InterPro" id="IPR004658">
    <property type="entry name" value="OMP_Slp"/>
</dbReference>
<evidence type="ECO:0000313" key="3">
    <source>
        <dbReference type="EMBL" id="NDV91954.1"/>
    </source>
</evidence>
<feature type="compositionally biased region" description="Polar residues" evidence="1">
    <location>
        <begin position="205"/>
        <end position="214"/>
    </location>
</feature>
<dbReference type="GO" id="GO:0019867">
    <property type="term" value="C:outer membrane"/>
    <property type="evidence" value="ECO:0007669"/>
    <property type="project" value="InterPro"/>
</dbReference>